<dbReference type="SUPFAM" id="SSF54285">
    <property type="entry name" value="MoaD/ThiS"/>
    <property type="match status" value="1"/>
</dbReference>
<dbReference type="InterPro" id="IPR010035">
    <property type="entry name" value="Thi_S"/>
</dbReference>
<dbReference type="PANTHER" id="PTHR34472:SF1">
    <property type="entry name" value="SULFUR CARRIER PROTEIN THIS"/>
    <property type="match status" value="1"/>
</dbReference>
<organism evidence="1 2">
    <name type="scientific">Desulfosporosinus acidiphilus (strain DSM 22704 / JCM 16185 / SJ4)</name>
    <dbReference type="NCBI Taxonomy" id="646529"/>
    <lineage>
        <taxon>Bacteria</taxon>
        <taxon>Bacillati</taxon>
        <taxon>Bacillota</taxon>
        <taxon>Clostridia</taxon>
        <taxon>Eubacteriales</taxon>
        <taxon>Desulfitobacteriaceae</taxon>
        <taxon>Desulfosporosinus</taxon>
    </lineage>
</organism>
<dbReference type="AlphaFoldDB" id="I4D6K8"/>
<dbReference type="CDD" id="cd00565">
    <property type="entry name" value="Ubl_ThiS"/>
    <property type="match status" value="1"/>
</dbReference>
<dbReference type="NCBIfam" id="TIGR01683">
    <property type="entry name" value="thiS"/>
    <property type="match status" value="1"/>
</dbReference>
<dbReference type="InterPro" id="IPR016155">
    <property type="entry name" value="Mopterin_synth/thiamin_S_b"/>
</dbReference>
<gene>
    <name evidence="1" type="ordered locus">Desaci_2486</name>
</gene>
<dbReference type="STRING" id="646529.Desaci_2486"/>
<dbReference type="eggNOG" id="COG2104">
    <property type="taxonomic scope" value="Bacteria"/>
</dbReference>
<evidence type="ECO:0000313" key="2">
    <source>
        <dbReference type="Proteomes" id="UP000002892"/>
    </source>
</evidence>
<sequence length="66" mass="7460">MKITINGEMVELTGSLSLQKWVEEQSIPTRTVIIEYNGEIVPEELWRNTVLKQGDKLEILKFVGGG</sequence>
<dbReference type="Pfam" id="PF02597">
    <property type="entry name" value="ThiS"/>
    <property type="match status" value="1"/>
</dbReference>
<dbReference type="EMBL" id="CP003639">
    <property type="protein sequence ID" value="AFM41432.1"/>
    <property type="molecule type" value="Genomic_DNA"/>
</dbReference>
<dbReference type="Gene3D" id="3.10.20.30">
    <property type="match status" value="1"/>
</dbReference>
<dbReference type="InterPro" id="IPR003749">
    <property type="entry name" value="ThiS/MoaD-like"/>
</dbReference>
<dbReference type="OrthoDB" id="9810692at2"/>
<dbReference type="RefSeq" id="WP_014827430.1">
    <property type="nucleotide sequence ID" value="NC_018068.1"/>
</dbReference>
<evidence type="ECO:0000313" key="1">
    <source>
        <dbReference type="EMBL" id="AFM41432.1"/>
    </source>
</evidence>
<dbReference type="Proteomes" id="UP000002892">
    <property type="component" value="Chromosome"/>
</dbReference>
<keyword evidence="2" id="KW-1185">Reference proteome</keyword>
<dbReference type="KEGG" id="dai:Desaci_2486"/>
<protein>
    <submittedName>
        <fullName evidence="1">Thiamine biosynthesis protein ThiS</fullName>
    </submittedName>
</protein>
<dbReference type="HOGENOM" id="CLU_174611_3_3_9"/>
<dbReference type="InterPro" id="IPR012675">
    <property type="entry name" value="Beta-grasp_dom_sf"/>
</dbReference>
<name>I4D6K8_DESAJ</name>
<accession>I4D6K8</accession>
<reference evidence="1 2" key="1">
    <citation type="journal article" date="2012" name="J. Bacteriol.">
        <title>Complete genome sequences of Desulfosporosinus orientis DSM765T, Desulfosporosinus youngiae DSM17734T, Desulfosporosinus meridiei DSM13257T, and Desulfosporosinus acidiphilus DSM22704T.</title>
        <authorList>
            <person name="Pester M."/>
            <person name="Brambilla E."/>
            <person name="Alazard D."/>
            <person name="Rattei T."/>
            <person name="Weinmaier T."/>
            <person name="Han J."/>
            <person name="Lucas S."/>
            <person name="Lapidus A."/>
            <person name="Cheng J.F."/>
            <person name="Goodwin L."/>
            <person name="Pitluck S."/>
            <person name="Peters L."/>
            <person name="Ovchinnikova G."/>
            <person name="Teshima H."/>
            <person name="Detter J.C."/>
            <person name="Han C.S."/>
            <person name="Tapia R."/>
            <person name="Land M.L."/>
            <person name="Hauser L."/>
            <person name="Kyrpides N.C."/>
            <person name="Ivanova N.N."/>
            <person name="Pagani I."/>
            <person name="Huntmann M."/>
            <person name="Wei C.L."/>
            <person name="Davenport K.W."/>
            <person name="Daligault H."/>
            <person name="Chain P.S."/>
            <person name="Chen A."/>
            <person name="Mavromatis K."/>
            <person name="Markowitz V."/>
            <person name="Szeto E."/>
            <person name="Mikhailova N."/>
            <person name="Pati A."/>
            <person name="Wagner M."/>
            <person name="Woyke T."/>
            <person name="Ollivier B."/>
            <person name="Klenk H.P."/>
            <person name="Spring S."/>
            <person name="Loy A."/>
        </authorList>
    </citation>
    <scope>NUCLEOTIDE SEQUENCE [LARGE SCALE GENOMIC DNA]</scope>
    <source>
        <strain evidence="2">DSM 22704 / JCM 16185 / SJ4</strain>
    </source>
</reference>
<dbReference type="PANTHER" id="PTHR34472">
    <property type="entry name" value="SULFUR CARRIER PROTEIN THIS"/>
    <property type="match status" value="1"/>
</dbReference>
<proteinExistence type="predicted"/>